<name>A0ABN7WYT7_GIGMA</name>
<accession>A0ABN7WYT7</accession>
<evidence type="ECO:0000256" key="1">
    <source>
        <dbReference type="SAM" id="MobiDB-lite"/>
    </source>
</evidence>
<gene>
    <name evidence="2" type="ORF">GMARGA_LOCUS36865</name>
</gene>
<dbReference type="EMBL" id="CAJVQB010074394">
    <property type="protein sequence ID" value="CAG8844029.1"/>
    <property type="molecule type" value="Genomic_DNA"/>
</dbReference>
<feature type="compositionally biased region" description="Polar residues" evidence="1">
    <location>
        <begin position="177"/>
        <end position="206"/>
    </location>
</feature>
<reference evidence="2 3" key="1">
    <citation type="submission" date="2021-06" db="EMBL/GenBank/DDBJ databases">
        <authorList>
            <person name="Kallberg Y."/>
            <person name="Tangrot J."/>
            <person name="Rosling A."/>
        </authorList>
    </citation>
    <scope>NUCLEOTIDE SEQUENCE [LARGE SCALE GENOMIC DNA]</scope>
    <source>
        <strain evidence="2 3">120-4 pot B 10/14</strain>
    </source>
</reference>
<feature type="non-terminal residue" evidence="2">
    <location>
        <position position="214"/>
    </location>
</feature>
<comment type="caution">
    <text evidence="2">The sequence shown here is derived from an EMBL/GenBank/DDBJ whole genome shotgun (WGS) entry which is preliminary data.</text>
</comment>
<organism evidence="2 3">
    <name type="scientific">Gigaspora margarita</name>
    <dbReference type="NCBI Taxonomy" id="4874"/>
    <lineage>
        <taxon>Eukaryota</taxon>
        <taxon>Fungi</taxon>
        <taxon>Fungi incertae sedis</taxon>
        <taxon>Mucoromycota</taxon>
        <taxon>Glomeromycotina</taxon>
        <taxon>Glomeromycetes</taxon>
        <taxon>Diversisporales</taxon>
        <taxon>Gigasporaceae</taxon>
        <taxon>Gigaspora</taxon>
    </lineage>
</organism>
<evidence type="ECO:0000313" key="2">
    <source>
        <dbReference type="EMBL" id="CAG8844029.1"/>
    </source>
</evidence>
<evidence type="ECO:0000313" key="3">
    <source>
        <dbReference type="Proteomes" id="UP000789901"/>
    </source>
</evidence>
<feature type="region of interest" description="Disordered" evidence="1">
    <location>
        <begin position="176"/>
        <end position="214"/>
    </location>
</feature>
<proteinExistence type="predicted"/>
<keyword evidence="3" id="KW-1185">Reference proteome</keyword>
<sequence>SAFIEDNNNNTSLTWDDKVELELNALKDTTNMWNNSYTELSKMNKEEAYKSPIKEIDSENILNKMLYMEQKTEQKLTWDPIAEKDQDTISLQDEVNNAEQVPHYTPTPDIIMDDIEVNTSDTDAQTQTAMECPMEEGSQANTSSSMVTNNTEMEKTELTKKDPIIQGVTSIPEYMQDNENLQDELNTLGPTSDTTVQSNGYSNPRLSETVIEPT</sequence>
<feature type="non-terminal residue" evidence="2">
    <location>
        <position position="1"/>
    </location>
</feature>
<dbReference type="Proteomes" id="UP000789901">
    <property type="component" value="Unassembled WGS sequence"/>
</dbReference>
<protein>
    <submittedName>
        <fullName evidence="2">30268_t:CDS:1</fullName>
    </submittedName>
</protein>